<dbReference type="PANTHER" id="PTHR43845">
    <property type="entry name" value="BLR5969 PROTEIN"/>
    <property type="match status" value="1"/>
</dbReference>
<dbReference type="EMBL" id="KZ559561">
    <property type="protein sequence ID" value="PLN79343.1"/>
    <property type="molecule type" value="Genomic_DNA"/>
</dbReference>
<sequence length="489" mass="53640">MSDRYTLAEVLAVARTHPFYNGDVQYPPDTEAIQSSRLNATETTEVDFHKQPLLHKKALYKTIERLTHDVAQQNTYRHGSYVSITGGGSGGVPMMFAVDVHENRRQRAQMGQFFRLCRVIEPNDFVLSIHFSGSLDLMTEIVENAGATILSAGSAMPPADVTKALSDYHVNVLTGDGSRIVQVVCHIAGLLKAERARISLSKIIYTSEPLTRAQRDLIKSTLGDAIKIHSVMGSAEAGPWAISNLDITGEQISDGAATDFLIDTRDIHIEILPPSAASTGNCGSDSALSVPDGETGLIVQTSLQRLRNPLVRYVTGDIGSLHTVPDHVATLIPTSERKHLRVLRLHGRDRRFSFKWDAMYFDFDKVEAVFEAPECGILQWQVILGGADEGSPVATLEDLVVRLRGFWGVLPENEHLVRMVFVKGLADFVTSATAGKVIRYKKPSVQSRDLDPAVAISRIVIPMQKPLACRDSGLTISAIFSSYHDIVSK</sequence>
<dbReference type="SUPFAM" id="SSF56801">
    <property type="entry name" value="Acetyl-CoA synthetase-like"/>
    <property type="match status" value="1"/>
</dbReference>
<dbReference type="AlphaFoldDB" id="A0A2J5HQE6"/>
<evidence type="ECO:0000313" key="2">
    <source>
        <dbReference type="Proteomes" id="UP000235023"/>
    </source>
</evidence>
<reference evidence="2" key="1">
    <citation type="submission" date="2017-12" db="EMBL/GenBank/DDBJ databases">
        <authorList>
            <consortium name="DOE Joint Genome Institute"/>
            <person name="Mondo S.J."/>
            <person name="Kjaerbolling I."/>
            <person name="Vesth T.C."/>
            <person name="Frisvad J.C."/>
            <person name="Nybo J.L."/>
            <person name="Theobald S."/>
            <person name="Kuo A."/>
            <person name="Bowyer P."/>
            <person name="Matsuda Y."/>
            <person name="Lyhne E.K."/>
            <person name="Kogle M.E."/>
            <person name="Clum A."/>
            <person name="Lipzen A."/>
            <person name="Salamov A."/>
            <person name="Ngan C.Y."/>
            <person name="Daum C."/>
            <person name="Chiniquy J."/>
            <person name="Barry K."/>
            <person name="LaButti K."/>
            <person name="Haridas S."/>
            <person name="Simmons B.A."/>
            <person name="Magnuson J.K."/>
            <person name="Mortensen U.H."/>
            <person name="Larsen T.O."/>
            <person name="Grigoriev I.V."/>
            <person name="Baker S.E."/>
            <person name="Andersen M.R."/>
            <person name="Nordberg H.P."/>
            <person name="Cantor M.N."/>
            <person name="Hua S.X."/>
        </authorList>
    </citation>
    <scope>NUCLEOTIDE SEQUENCE [LARGE SCALE GENOMIC DNA]</scope>
    <source>
        <strain evidence="2">IBT 19404</strain>
    </source>
</reference>
<proteinExistence type="predicted"/>
<gene>
    <name evidence="1" type="ORF">BDW42DRAFT_186738</name>
</gene>
<protein>
    <recommendedName>
        <fullName evidence="3">AMP-dependent synthetase/ligase domain-containing protein</fullName>
    </recommendedName>
</protein>
<dbReference type="Proteomes" id="UP000235023">
    <property type="component" value="Unassembled WGS sequence"/>
</dbReference>
<dbReference type="PANTHER" id="PTHR43845:SF1">
    <property type="entry name" value="BLR5969 PROTEIN"/>
    <property type="match status" value="1"/>
</dbReference>
<accession>A0A2J5HQE6</accession>
<evidence type="ECO:0000313" key="1">
    <source>
        <dbReference type="EMBL" id="PLN79343.1"/>
    </source>
</evidence>
<keyword evidence="2" id="KW-1185">Reference proteome</keyword>
<organism evidence="1 2">
    <name type="scientific">Aspergillus taichungensis</name>
    <dbReference type="NCBI Taxonomy" id="482145"/>
    <lineage>
        <taxon>Eukaryota</taxon>
        <taxon>Fungi</taxon>
        <taxon>Dikarya</taxon>
        <taxon>Ascomycota</taxon>
        <taxon>Pezizomycotina</taxon>
        <taxon>Eurotiomycetes</taxon>
        <taxon>Eurotiomycetidae</taxon>
        <taxon>Eurotiales</taxon>
        <taxon>Aspergillaceae</taxon>
        <taxon>Aspergillus</taxon>
        <taxon>Aspergillus subgen. Circumdati</taxon>
    </lineage>
</organism>
<name>A0A2J5HQE6_9EURO</name>
<dbReference type="InterPro" id="IPR042099">
    <property type="entry name" value="ANL_N_sf"/>
</dbReference>
<dbReference type="OrthoDB" id="10047078at2759"/>
<dbReference type="Gene3D" id="3.40.50.12780">
    <property type="entry name" value="N-terminal domain of ligase-like"/>
    <property type="match status" value="1"/>
</dbReference>
<evidence type="ECO:0008006" key="3">
    <source>
        <dbReference type="Google" id="ProtNLM"/>
    </source>
</evidence>